<evidence type="ECO:0000256" key="1">
    <source>
        <dbReference type="SAM" id="Phobius"/>
    </source>
</evidence>
<dbReference type="InterPro" id="IPR011853">
    <property type="entry name" value="TRAP_DctM-Dct_fused"/>
</dbReference>
<gene>
    <name evidence="3" type="ORF">SAMN02745751_01946</name>
</gene>
<feature type="transmembrane region" description="Helical" evidence="1">
    <location>
        <begin position="35"/>
        <end position="51"/>
    </location>
</feature>
<feature type="transmembrane region" description="Helical" evidence="1">
    <location>
        <begin position="319"/>
        <end position="338"/>
    </location>
</feature>
<dbReference type="Pfam" id="PF06808">
    <property type="entry name" value="DctM"/>
    <property type="match status" value="1"/>
</dbReference>
<feature type="transmembrane region" description="Helical" evidence="1">
    <location>
        <begin position="478"/>
        <end position="495"/>
    </location>
</feature>
<dbReference type="STRING" id="1121476.SAMN02745751_01946"/>
<feature type="transmembrane region" description="Helical" evidence="1">
    <location>
        <begin position="6"/>
        <end position="23"/>
    </location>
</feature>
<dbReference type="OrthoDB" id="9759894at2"/>
<feature type="domain" description="TRAP C4-dicarboxylate transport system permease DctM subunit" evidence="2">
    <location>
        <begin position="161"/>
        <end position="523"/>
    </location>
</feature>
<dbReference type="EMBL" id="FQZL01000013">
    <property type="protein sequence ID" value="SHJ19232.1"/>
    <property type="molecule type" value="Genomic_DNA"/>
</dbReference>
<evidence type="ECO:0000313" key="3">
    <source>
        <dbReference type="EMBL" id="SHJ19232.1"/>
    </source>
</evidence>
<feature type="transmembrane region" description="Helical" evidence="1">
    <location>
        <begin position="57"/>
        <end position="74"/>
    </location>
</feature>
<protein>
    <submittedName>
        <fullName evidence="3">TRAP transporter, 4TM/12TM fusion protein</fullName>
    </submittedName>
</protein>
<keyword evidence="4" id="KW-1185">Reference proteome</keyword>
<feature type="transmembrane region" description="Helical" evidence="1">
    <location>
        <begin position="205"/>
        <end position="224"/>
    </location>
</feature>
<proteinExistence type="predicted"/>
<reference evidence="3 4" key="1">
    <citation type="submission" date="2016-11" db="EMBL/GenBank/DDBJ databases">
        <authorList>
            <person name="Jaros S."/>
            <person name="Januszkiewicz K."/>
            <person name="Wedrychowicz H."/>
        </authorList>
    </citation>
    <scope>NUCLEOTIDE SEQUENCE [LARGE SCALE GENOMIC DNA]</scope>
    <source>
        <strain evidence="3 4">DSM 17477</strain>
    </source>
</reference>
<evidence type="ECO:0000259" key="2">
    <source>
        <dbReference type="Pfam" id="PF06808"/>
    </source>
</evidence>
<dbReference type="NCBIfam" id="TIGR02123">
    <property type="entry name" value="TRAP_fused"/>
    <property type="match status" value="1"/>
</dbReference>
<dbReference type="PANTHER" id="PTHR43849:SF2">
    <property type="entry name" value="BLL3936 PROTEIN"/>
    <property type="match status" value="1"/>
</dbReference>
<dbReference type="RefSeq" id="WP_073049394.1">
    <property type="nucleotide sequence ID" value="NZ_FQZL01000013.1"/>
</dbReference>
<feature type="transmembrane region" description="Helical" evidence="1">
    <location>
        <begin position="444"/>
        <end position="472"/>
    </location>
</feature>
<accession>A0A1M6HAH8</accession>
<feature type="transmembrane region" description="Helical" evidence="1">
    <location>
        <begin position="531"/>
        <end position="549"/>
    </location>
</feature>
<dbReference type="InterPro" id="IPR010656">
    <property type="entry name" value="DctM"/>
</dbReference>
<keyword evidence="1" id="KW-0472">Membrane</keyword>
<sequence>MNNKGWLLRICYIAFSLFFLTAGKSGIFAPQITRGLFIGGVSFIAIIESMTDRNRAVDVVLLLMTAASTAYFILEYPNLGSRAGIVNGFDKVLGMMMITVCIETSRRKNGLTLSLIALFFFAYNIGGGLLPGILGHGGLSLGRTVGFLYTSLFGIYGSVAGIFSTYVFMFVLFGAVLRMTGGAEFFTQLPYLVTGKSKTGSAKSAVIASALMGSVTGSAVANVMTTGTFTIPLMKKAGFESHEAAAIETAASTGGQLMPPVMGAGAFVMAELTGVPYSRIILVSVAPALLYFISIYIMIDMKKERSSRVGIDRKQVVDLVKGGWHHFIPLAMIFFLLIKGHSPVFASFWSIMAAIAANLIFSREKIGLRNIMDSLEDCGKNIAFIGTTAGAIGIIIGTVYLTGLGFKFSSLILGASMGILPLMIFFVALASYVLGMGLTVTSSYIILAVLAAPAFVDKGVSVLGAHMIIFWLSQDANITPPVCLAAYAAAGIAGANPLRTGVAALKYAKIIYVVPLLIVYTPLIDGSPVEIIILSSASILLIFVVHKLYNIIKIKRKTA</sequence>
<feature type="transmembrane region" description="Helical" evidence="1">
    <location>
        <begin position="382"/>
        <end position="402"/>
    </location>
</feature>
<feature type="transmembrane region" description="Helical" evidence="1">
    <location>
        <begin position="277"/>
        <end position="299"/>
    </location>
</feature>
<keyword evidence="1" id="KW-1133">Transmembrane helix</keyword>
<feature type="transmembrane region" description="Helical" evidence="1">
    <location>
        <begin position="507"/>
        <end position="525"/>
    </location>
</feature>
<evidence type="ECO:0000313" key="4">
    <source>
        <dbReference type="Proteomes" id="UP000184052"/>
    </source>
</evidence>
<dbReference type="Proteomes" id="UP000184052">
    <property type="component" value="Unassembled WGS sequence"/>
</dbReference>
<keyword evidence="1" id="KW-0812">Transmembrane</keyword>
<feature type="transmembrane region" description="Helical" evidence="1">
    <location>
        <begin position="344"/>
        <end position="361"/>
    </location>
</feature>
<organism evidence="3 4">
    <name type="scientific">Dethiosulfatibacter aminovorans DSM 17477</name>
    <dbReference type="NCBI Taxonomy" id="1121476"/>
    <lineage>
        <taxon>Bacteria</taxon>
        <taxon>Bacillati</taxon>
        <taxon>Bacillota</taxon>
        <taxon>Tissierellia</taxon>
        <taxon>Dethiosulfatibacter</taxon>
    </lineage>
</organism>
<name>A0A1M6HAH8_9FIRM</name>
<feature type="transmembrane region" description="Helical" evidence="1">
    <location>
        <begin position="113"/>
        <end position="134"/>
    </location>
</feature>
<feature type="transmembrane region" description="Helical" evidence="1">
    <location>
        <begin position="408"/>
        <end position="432"/>
    </location>
</feature>
<feature type="transmembrane region" description="Helical" evidence="1">
    <location>
        <begin position="154"/>
        <end position="177"/>
    </location>
</feature>
<dbReference type="PANTHER" id="PTHR43849">
    <property type="entry name" value="BLL3936 PROTEIN"/>
    <property type="match status" value="1"/>
</dbReference>
<dbReference type="AlphaFoldDB" id="A0A1M6HAH8"/>